<keyword evidence="2" id="KW-1185">Reference proteome</keyword>
<reference evidence="1" key="1">
    <citation type="journal article" date="2022" name="Plant J.">
        <title>Strategies of tolerance reflected in two North American maple genomes.</title>
        <authorList>
            <person name="McEvoy S.L."/>
            <person name="Sezen U.U."/>
            <person name="Trouern-Trend A."/>
            <person name="McMahon S.M."/>
            <person name="Schaberg P.G."/>
            <person name="Yang J."/>
            <person name="Wegrzyn J.L."/>
            <person name="Swenson N.G."/>
        </authorList>
    </citation>
    <scope>NUCLEOTIDE SEQUENCE</scope>
    <source>
        <strain evidence="1">91603</strain>
    </source>
</reference>
<name>A0AAD5J2F9_ACENE</name>
<comment type="caution">
    <text evidence="1">The sequence shown here is derived from an EMBL/GenBank/DDBJ whole genome shotgun (WGS) entry which is preliminary data.</text>
</comment>
<gene>
    <name evidence="1" type="ORF">LWI28_000152</name>
</gene>
<organism evidence="1 2">
    <name type="scientific">Acer negundo</name>
    <name type="common">Box elder</name>
    <dbReference type="NCBI Taxonomy" id="4023"/>
    <lineage>
        <taxon>Eukaryota</taxon>
        <taxon>Viridiplantae</taxon>
        <taxon>Streptophyta</taxon>
        <taxon>Embryophyta</taxon>
        <taxon>Tracheophyta</taxon>
        <taxon>Spermatophyta</taxon>
        <taxon>Magnoliopsida</taxon>
        <taxon>eudicotyledons</taxon>
        <taxon>Gunneridae</taxon>
        <taxon>Pentapetalae</taxon>
        <taxon>rosids</taxon>
        <taxon>malvids</taxon>
        <taxon>Sapindales</taxon>
        <taxon>Sapindaceae</taxon>
        <taxon>Hippocastanoideae</taxon>
        <taxon>Acereae</taxon>
        <taxon>Acer</taxon>
    </lineage>
</organism>
<protein>
    <submittedName>
        <fullName evidence="1">Uncharacterized protein</fullName>
    </submittedName>
</protein>
<reference evidence="1" key="2">
    <citation type="submission" date="2023-02" db="EMBL/GenBank/DDBJ databases">
        <authorList>
            <person name="Swenson N.G."/>
            <person name="Wegrzyn J.L."/>
            <person name="Mcevoy S.L."/>
        </authorList>
    </citation>
    <scope>NUCLEOTIDE SEQUENCE</scope>
    <source>
        <strain evidence="1">91603</strain>
        <tissue evidence="1">Leaf</tissue>
    </source>
</reference>
<dbReference type="Proteomes" id="UP001064489">
    <property type="component" value="Chromosome 3"/>
</dbReference>
<evidence type="ECO:0000313" key="2">
    <source>
        <dbReference type="Proteomes" id="UP001064489"/>
    </source>
</evidence>
<dbReference type="EMBL" id="JAJSOW010000100">
    <property type="protein sequence ID" value="KAI9184706.1"/>
    <property type="molecule type" value="Genomic_DNA"/>
</dbReference>
<accession>A0AAD5J2F9</accession>
<evidence type="ECO:0000313" key="1">
    <source>
        <dbReference type="EMBL" id="KAI9184706.1"/>
    </source>
</evidence>
<proteinExistence type="predicted"/>
<sequence length="110" mass="12783">MTSSTSSLVSLCRVVHASALLTFKLDLQLFSGNKNNEKSRNREIFYQEALFSLFSSLSLSQFLFTFLKKEEENFYSNSQRLSSLSYLPEKRRRILLLKGSLLSITFLRRD</sequence>
<dbReference type="AlphaFoldDB" id="A0AAD5J2F9"/>